<keyword evidence="10" id="KW-0206">Cytoskeleton</keyword>
<dbReference type="Gene3D" id="1.10.418.70">
    <property type="entry name" value="Intraflagellar transport protein 81, N-terminal domain"/>
    <property type="match status" value="1"/>
</dbReference>
<evidence type="ECO:0000256" key="7">
    <source>
        <dbReference type="ARBA" id="ARBA00022990"/>
    </source>
</evidence>
<accession>A0A4Y2K6J2</accession>
<keyword evidence="5" id="KW-0970">Cilium biogenesis/degradation</keyword>
<evidence type="ECO:0000256" key="6">
    <source>
        <dbReference type="ARBA" id="ARBA00022871"/>
    </source>
</evidence>
<dbReference type="GO" id="GO:0036064">
    <property type="term" value="C:ciliary basal body"/>
    <property type="evidence" value="ECO:0007669"/>
    <property type="project" value="TreeGrafter"/>
</dbReference>
<comment type="subcellular location">
    <subcellularLocation>
        <location evidence="1">Cytoplasm</location>
        <location evidence="1">Cytoskeleton</location>
        <location evidence="1">Cilium basal body</location>
    </subcellularLocation>
</comment>
<evidence type="ECO:0000256" key="9">
    <source>
        <dbReference type="ARBA" id="ARBA00023069"/>
    </source>
</evidence>
<organism evidence="18 19">
    <name type="scientific">Araneus ventricosus</name>
    <name type="common">Orbweaver spider</name>
    <name type="synonym">Epeira ventricosa</name>
    <dbReference type="NCBI Taxonomy" id="182803"/>
    <lineage>
        <taxon>Eukaryota</taxon>
        <taxon>Metazoa</taxon>
        <taxon>Ecdysozoa</taxon>
        <taxon>Arthropoda</taxon>
        <taxon>Chelicerata</taxon>
        <taxon>Arachnida</taxon>
        <taxon>Araneae</taxon>
        <taxon>Araneomorphae</taxon>
        <taxon>Entelegynae</taxon>
        <taxon>Araneoidea</taxon>
        <taxon>Araneidae</taxon>
        <taxon>Araneus</taxon>
    </lineage>
</organism>
<evidence type="ECO:0000256" key="1">
    <source>
        <dbReference type="ARBA" id="ARBA00004120"/>
    </source>
</evidence>
<keyword evidence="9" id="KW-0969">Cilium</keyword>
<dbReference type="PANTHER" id="PTHR15614:SF2">
    <property type="entry name" value="INTRAFLAGELLAR TRANSPORT PROTEIN 81 HOMOLOG"/>
    <property type="match status" value="1"/>
</dbReference>
<dbReference type="Proteomes" id="UP000499080">
    <property type="component" value="Unassembled WGS sequence"/>
</dbReference>
<keyword evidence="6" id="KW-0744">Spermatogenesis</keyword>
<evidence type="ECO:0000256" key="12">
    <source>
        <dbReference type="ARBA" id="ARBA00043983"/>
    </source>
</evidence>
<evidence type="ECO:0000256" key="2">
    <source>
        <dbReference type="ARBA" id="ARBA00022490"/>
    </source>
</evidence>
<dbReference type="InterPro" id="IPR041146">
    <property type="entry name" value="IFT81_CH"/>
</dbReference>
<keyword evidence="7" id="KW-0007">Acetylation</keyword>
<dbReference type="GO" id="GO:0030154">
    <property type="term" value="P:cell differentiation"/>
    <property type="evidence" value="ECO:0007669"/>
    <property type="project" value="UniProtKB-KW"/>
</dbReference>
<dbReference type="GO" id="GO:0015631">
    <property type="term" value="F:tubulin binding"/>
    <property type="evidence" value="ECO:0007669"/>
    <property type="project" value="InterPro"/>
</dbReference>
<dbReference type="Pfam" id="PF18383">
    <property type="entry name" value="IFT81_CH"/>
    <property type="match status" value="1"/>
</dbReference>
<evidence type="ECO:0000256" key="8">
    <source>
        <dbReference type="ARBA" id="ARBA00023054"/>
    </source>
</evidence>
<dbReference type="FunFam" id="1.10.418.70:FF:000001">
    <property type="entry name" value="Intraflagellar transport protein 81 homolog"/>
    <property type="match status" value="1"/>
</dbReference>
<evidence type="ECO:0000256" key="13">
    <source>
        <dbReference type="ARBA" id="ARBA00055755"/>
    </source>
</evidence>
<keyword evidence="8 16" id="KW-0175">Coiled coil</keyword>
<keyword evidence="4" id="KW-0221">Differentiation</keyword>
<keyword evidence="18" id="KW-0282">Flagellum</keyword>
<keyword evidence="3" id="KW-0597">Phosphoprotein</keyword>
<feature type="coiled-coil region" evidence="16">
    <location>
        <begin position="308"/>
        <end position="501"/>
    </location>
</feature>
<keyword evidence="19" id="KW-1185">Reference proteome</keyword>
<keyword evidence="11" id="KW-0966">Cell projection</keyword>
<evidence type="ECO:0000313" key="18">
    <source>
        <dbReference type="EMBL" id="GBM96892.1"/>
    </source>
</evidence>
<evidence type="ECO:0000256" key="11">
    <source>
        <dbReference type="ARBA" id="ARBA00023273"/>
    </source>
</evidence>
<evidence type="ECO:0000256" key="10">
    <source>
        <dbReference type="ARBA" id="ARBA00023212"/>
    </source>
</evidence>
<gene>
    <name evidence="18" type="primary">Ift81</name>
    <name evidence="18" type="ORF">AVEN_84288_1</name>
</gene>
<evidence type="ECO:0000256" key="4">
    <source>
        <dbReference type="ARBA" id="ARBA00022782"/>
    </source>
</evidence>
<dbReference type="EMBL" id="BGPR01004187">
    <property type="protein sequence ID" value="GBM96892.1"/>
    <property type="molecule type" value="Genomic_DNA"/>
</dbReference>
<keyword evidence="2" id="KW-0963">Cytoplasm</keyword>
<dbReference type="GO" id="GO:0042073">
    <property type="term" value="P:intraciliary transport"/>
    <property type="evidence" value="ECO:0007669"/>
    <property type="project" value="InterPro"/>
</dbReference>
<feature type="coiled-coil region" evidence="16">
    <location>
        <begin position="534"/>
        <end position="636"/>
    </location>
</feature>
<evidence type="ECO:0000256" key="14">
    <source>
        <dbReference type="ARBA" id="ARBA00073058"/>
    </source>
</evidence>
<dbReference type="OrthoDB" id="276029at2759"/>
<proteinExistence type="inferred from homology"/>
<sequence length="671" mass="78451">MSEQIKFIIQELNKEPFNKKFNLISFDSLRTDNLLQILNDVFAEIDPKMKVDVRAEDPEQMVLKSLNFLKVLKYKPPETMDLSDFRQGLVTGEKSVIYHILEWMLRRIPELKKRAYLAQFLMKVELPPDIEGDADIMELYEQYDNVIEEFKEVHKQFEALKSSGFSTQEIRKDLEHMEEERDQLMKKIDRLKMKVESHPNVEAMLSVAKNLREERDLAENLSRQKMEQRNALTHAEQKIQRLNQQLKELKLSSLGATPETLVQKLEESIKVNSYLVKEKLPKEIATQKKYLTDLQKIISQPALTRADLDQINNKIQEVNNEIHEFIENRMRNNNPIDDKLSLFRQQVSILSHKKERAAEELNAARAQLGELQTQLEAKKIDNKGGEGEFLKGDEFKRYVNKLRGKSNIYKKKRQEMAELKTECGILSRSVDILQQKEAALSKTLAQLEMQKGVSGYHSAQDELEKVSSIKAELDEKKGQTLEEMSIMVQKLNMKIAEKKARLAPVIKELRPLRQQCQDMSFEYEQKKQSYDSCALGLESNISKIEQEVNAYKEEITEAEHMYHTLNVKIQMLEKQNERVAEEIKSYVSSDAADKKKSIREQYNKNIQEQEARTKVLRELQKEVKENQAHNEKQMQMWSNLQRLLECKKKCREEENRSNKVVSTGTTDRLIL</sequence>
<dbReference type="GO" id="GO:0060271">
    <property type="term" value="P:cilium assembly"/>
    <property type="evidence" value="ECO:0007669"/>
    <property type="project" value="InterPro"/>
</dbReference>
<comment type="similarity">
    <text evidence="12">Belongs to the IFT81 family.</text>
</comment>
<comment type="function">
    <text evidence="13">Component of the intraflagellar transport (IFT) complex B: together with IFT74, forms a tubulin-binding module that specifically mediates transport of tubulin within the cilium. Binds tubulin via its CH (calponin-homology)-like region. Required for ciliogenesis. Required for proper regulation of SHH signaling. Plays an important role during spermatogenesis by modulating the assembly and elongation of the sperm flagella.</text>
</comment>
<dbReference type="InterPro" id="IPR029600">
    <property type="entry name" value="IFT81"/>
</dbReference>
<comment type="caution">
    <text evidence="18">The sequence shown here is derived from an EMBL/GenBank/DDBJ whole genome shotgun (WGS) entry which is preliminary data.</text>
</comment>
<feature type="coiled-coil region" evidence="16">
    <location>
        <begin position="167"/>
        <end position="252"/>
    </location>
</feature>
<reference evidence="18 19" key="1">
    <citation type="journal article" date="2019" name="Sci. Rep.">
        <title>Orb-weaving spider Araneus ventricosus genome elucidates the spidroin gene catalogue.</title>
        <authorList>
            <person name="Kono N."/>
            <person name="Nakamura H."/>
            <person name="Ohtoshi R."/>
            <person name="Moran D.A.P."/>
            <person name="Shinohara A."/>
            <person name="Yoshida Y."/>
            <person name="Fujiwara M."/>
            <person name="Mori M."/>
            <person name="Tomita M."/>
            <person name="Arakawa K."/>
        </authorList>
    </citation>
    <scope>NUCLEOTIDE SEQUENCE [LARGE SCALE GENOMIC DNA]</scope>
</reference>
<dbReference type="InterPro" id="IPR043016">
    <property type="entry name" value="IFT81_N_sf"/>
</dbReference>
<evidence type="ECO:0000256" key="5">
    <source>
        <dbReference type="ARBA" id="ARBA00022794"/>
    </source>
</evidence>
<dbReference type="AlphaFoldDB" id="A0A4Y2K6J2"/>
<evidence type="ECO:0000256" key="16">
    <source>
        <dbReference type="SAM" id="Coils"/>
    </source>
</evidence>
<dbReference type="GO" id="GO:0030992">
    <property type="term" value="C:intraciliary transport particle B"/>
    <property type="evidence" value="ECO:0007669"/>
    <property type="project" value="InterPro"/>
</dbReference>
<feature type="domain" description="IFT81 calponin homology" evidence="17">
    <location>
        <begin position="3"/>
        <end position="125"/>
    </location>
</feature>
<evidence type="ECO:0000256" key="3">
    <source>
        <dbReference type="ARBA" id="ARBA00022553"/>
    </source>
</evidence>
<protein>
    <recommendedName>
        <fullName evidence="14">Intraflagellar transport protein 81 homolog</fullName>
    </recommendedName>
    <alternativeName>
        <fullName evidence="15">Carnitine deficiency-associated protein expressed in ventricle 1</fullName>
    </alternativeName>
</protein>
<evidence type="ECO:0000256" key="15">
    <source>
        <dbReference type="ARBA" id="ARBA00079903"/>
    </source>
</evidence>
<dbReference type="GO" id="GO:0007283">
    <property type="term" value="P:spermatogenesis"/>
    <property type="evidence" value="ECO:0007669"/>
    <property type="project" value="UniProtKB-KW"/>
</dbReference>
<dbReference type="PANTHER" id="PTHR15614">
    <property type="entry name" value="INTRAFLAGELLAR TRANSPORT PROTEIN 81 HOMOLOG"/>
    <property type="match status" value="1"/>
</dbReference>
<evidence type="ECO:0000313" key="19">
    <source>
        <dbReference type="Proteomes" id="UP000499080"/>
    </source>
</evidence>
<name>A0A4Y2K6J2_ARAVE</name>
<evidence type="ECO:0000259" key="17">
    <source>
        <dbReference type="Pfam" id="PF18383"/>
    </source>
</evidence>